<dbReference type="SUPFAM" id="SSF160246">
    <property type="entry name" value="EspE N-terminal domain-like"/>
    <property type="match status" value="1"/>
</dbReference>
<comment type="caution">
    <text evidence="5">The sequence shown here is derived from an EMBL/GenBank/DDBJ whole genome shotgun (WGS) entry which is preliminary data.</text>
</comment>
<dbReference type="InterPro" id="IPR037257">
    <property type="entry name" value="T2SS_E_N_sf"/>
</dbReference>
<evidence type="ECO:0000259" key="4">
    <source>
        <dbReference type="PROSITE" id="PS00662"/>
    </source>
</evidence>
<keyword evidence="6" id="KW-1185">Reference proteome</keyword>
<dbReference type="GO" id="GO:0005524">
    <property type="term" value="F:ATP binding"/>
    <property type="evidence" value="ECO:0007669"/>
    <property type="project" value="UniProtKB-KW"/>
</dbReference>
<dbReference type="PANTHER" id="PTHR30258">
    <property type="entry name" value="TYPE II SECRETION SYSTEM PROTEIN GSPE-RELATED"/>
    <property type="match status" value="1"/>
</dbReference>
<dbReference type="InterPro" id="IPR001482">
    <property type="entry name" value="T2SS/T4SS_dom"/>
</dbReference>
<dbReference type="EMBL" id="CBXI010000003">
    <property type="protein sequence ID" value="CDL89980.1"/>
    <property type="molecule type" value="Genomic_DNA"/>
</dbReference>
<dbReference type="Pfam" id="PF00437">
    <property type="entry name" value="T2SSE"/>
    <property type="match status" value="1"/>
</dbReference>
<sequence length="469" mass="54513">MFLECKETENLDLPNIKFDTKLIGMIPEEIARENCVLVFKKFEDKVYAAVDKIPDFQVVEKLKFILKKNIVFFKAKRKYILRLIERYYCKERIKYVNQNYEFIDRNRQKEYEVEVSDSPVVKTANHIIDRAIEDRASDIHIEPFQYSINVRFRIDGVIYEYIKMPNKIYPLICTRIKIMSDLDIAERRIPQDGNIKYTKDGKDYNIRVSTIPTIYGEKFVLRILYKGSNMKQLSKLGFLENDIIKIQNMINYPNGILLVIGPTGVGKTTTLYSLMDNFNRYEKNIVTIEDPVEYTMDGINQINVNNKINFGFANVLRSVLRQDPDIIMIGEIRDEETANIAIRAAITGHLVLSTLHTNDSHEVILRLENMGIPSYLIKDSLIGVISQRLVRKLCPHCMKKSNEDSKSEIIYESNGCEKCNYTGYMGRTVTYEINFIKNNDKDTCSIKENSINLVKRGITTYAEIDKLNL</sequence>
<dbReference type="SMART" id="SM00382">
    <property type="entry name" value="AAA"/>
    <property type="match status" value="1"/>
</dbReference>
<dbReference type="SUPFAM" id="SSF52540">
    <property type="entry name" value="P-loop containing nucleoside triphosphate hydrolases"/>
    <property type="match status" value="1"/>
</dbReference>
<keyword evidence="3" id="KW-0067">ATP-binding</keyword>
<evidence type="ECO:0000256" key="2">
    <source>
        <dbReference type="ARBA" id="ARBA00022741"/>
    </source>
</evidence>
<name>W6N2G1_CLOTY</name>
<comment type="similarity">
    <text evidence="1">Belongs to the GSP E family.</text>
</comment>
<accession>W6N2G1</accession>
<dbReference type="Gene3D" id="3.40.50.300">
    <property type="entry name" value="P-loop containing nucleotide triphosphate hydrolases"/>
    <property type="match status" value="1"/>
</dbReference>
<dbReference type="InterPro" id="IPR027417">
    <property type="entry name" value="P-loop_NTPase"/>
</dbReference>
<dbReference type="PANTHER" id="PTHR30258:SF1">
    <property type="entry name" value="PROTEIN TRANSPORT PROTEIN HOFB HOMOLOG"/>
    <property type="match status" value="1"/>
</dbReference>
<proteinExistence type="inferred from homology"/>
<evidence type="ECO:0000256" key="3">
    <source>
        <dbReference type="ARBA" id="ARBA00022840"/>
    </source>
</evidence>
<organism evidence="5 6">
    <name type="scientific">Clostridium tyrobutyricum DIVETGP</name>
    <dbReference type="NCBI Taxonomy" id="1408889"/>
    <lineage>
        <taxon>Bacteria</taxon>
        <taxon>Bacillati</taxon>
        <taxon>Bacillota</taxon>
        <taxon>Clostridia</taxon>
        <taxon>Eubacteriales</taxon>
        <taxon>Clostridiaceae</taxon>
        <taxon>Clostridium</taxon>
    </lineage>
</organism>
<evidence type="ECO:0000313" key="5">
    <source>
        <dbReference type="EMBL" id="CDL89980.1"/>
    </source>
</evidence>
<dbReference type="GO" id="GO:0016887">
    <property type="term" value="F:ATP hydrolysis activity"/>
    <property type="evidence" value="ECO:0007669"/>
    <property type="project" value="TreeGrafter"/>
</dbReference>
<keyword evidence="2" id="KW-0547">Nucleotide-binding</keyword>
<dbReference type="Proteomes" id="UP000019482">
    <property type="component" value="Unassembled WGS sequence"/>
</dbReference>
<gene>
    <name evidence="5" type="ORF">CTDIVETGP_0050</name>
</gene>
<dbReference type="Pfam" id="PF05157">
    <property type="entry name" value="MshEN"/>
    <property type="match status" value="1"/>
</dbReference>
<dbReference type="InterPro" id="IPR003593">
    <property type="entry name" value="AAA+_ATPase"/>
</dbReference>
<evidence type="ECO:0000313" key="6">
    <source>
        <dbReference type="Proteomes" id="UP000019482"/>
    </source>
</evidence>
<feature type="domain" description="Bacterial type II secretion system protein E" evidence="4">
    <location>
        <begin position="320"/>
        <end position="334"/>
    </location>
</feature>
<evidence type="ECO:0000256" key="1">
    <source>
        <dbReference type="ARBA" id="ARBA00006611"/>
    </source>
</evidence>
<dbReference type="Gene3D" id="3.30.450.90">
    <property type="match status" value="1"/>
</dbReference>
<dbReference type="AlphaFoldDB" id="W6N2G1"/>
<protein>
    <submittedName>
        <fullName evidence="5">Type IV fimbrial assembly, ATPase PilB</fullName>
    </submittedName>
</protein>
<dbReference type="Gene3D" id="3.30.300.160">
    <property type="entry name" value="Type II secretion system, protein E, N-terminal domain"/>
    <property type="match status" value="1"/>
</dbReference>
<dbReference type="CDD" id="cd01129">
    <property type="entry name" value="PulE-GspE-like"/>
    <property type="match status" value="1"/>
</dbReference>
<dbReference type="RefSeq" id="WP_235806997.1">
    <property type="nucleotide sequence ID" value="NZ_CBXI010000003.1"/>
</dbReference>
<dbReference type="InterPro" id="IPR007831">
    <property type="entry name" value="T2SS_GspE_N"/>
</dbReference>
<reference evidence="5 6" key="1">
    <citation type="journal article" date="2015" name="Genome Announc.">
        <title>Draft Genome Sequence of Clostridium tyrobutyricum Strain DIVETGP, Isolated from Cow's Milk for Grana Padano Production.</title>
        <authorList>
            <person name="Soggiu A."/>
            <person name="Piras C."/>
            <person name="Gaiarsa S."/>
            <person name="Sassera D."/>
            <person name="Roncada P."/>
            <person name="Bendixen E."/>
            <person name="Brasca M."/>
            <person name="Bonizzi L."/>
        </authorList>
    </citation>
    <scope>NUCLEOTIDE SEQUENCE [LARGE SCALE GENOMIC DNA]</scope>
    <source>
        <strain evidence="5 6">DIVETGP</strain>
    </source>
</reference>
<dbReference type="GO" id="GO:0005886">
    <property type="term" value="C:plasma membrane"/>
    <property type="evidence" value="ECO:0007669"/>
    <property type="project" value="TreeGrafter"/>
</dbReference>
<dbReference type="FunFam" id="3.30.450.90:FF:000001">
    <property type="entry name" value="Type II secretion system ATPase GspE"/>
    <property type="match status" value="1"/>
</dbReference>
<dbReference type="PROSITE" id="PS00662">
    <property type="entry name" value="T2SP_E"/>
    <property type="match status" value="1"/>
</dbReference>